<dbReference type="RefSeq" id="WP_108729541.1">
    <property type="nucleotide sequence ID" value="NZ_CP025785.1"/>
</dbReference>
<evidence type="ECO:0000313" key="1">
    <source>
        <dbReference type="EMBL" id="AWG43142.1"/>
    </source>
</evidence>
<dbReference type="Proteomes" id="UP000244655">
    <property type="component" value="Chromosome"/>
</dbReference>
<organism evidence="1 2">
    <name type="scientific">Candidatus Borreliella tachyglossi</name>
    <dbReference type="NCBI Taxonomy" id="1964448"/>
    <lineage>
        <taxon>Bacteria</taxon>
        <taxon>Pseudomonadati</taxon>
        <taxon>Spirochaetota</taxon>
        <taxon>Spirochaetia</taxon>
        <taxon>Spirochaetales</taxon>
        <taxon>Borreliaceae</taxon>
        <taxon>Borreliella</taxon>
    </lineage>
</organism>
<dbReference type="OrthoDB" id="354433at2"/>
<evidence type="ECO:0000313" key="2">
    <source>
        <dbReference type="Proteomes" id="UP000244655"/>
    </source>
</evidence>
<evidence type="ECO:0008006" key="3">
    <source>
        <dbReference type="Google" id="ProtNLM"/>
    </source>
</evidence>
<sequence>MNLVFVRSKIALSFVCSVLAFLAILVVLILFIQTQVYSARFLIISYLESKSGFKIKYDRIAPYFFSSIKIDNLELSLNDRDKILMSTVKINLDLLKLILGDKNIIINVFVEGSNLNFDLDDFNLLKSQNPKSSNELKVNDSITNSYAILGELSNYLDKLNINMEDININLKLSDEQFLRFQVKSFALKTIDDDFLFSSVVDFSFFPDLKTDISIENSLSSTFYFEGKFKKDLEDGYVNFSFLELNTTYFTLLEQGFQINYFKGNFEVFNLRRENLDFNLSYDVNKNFLRLDALFFDVNPLNWMSLHENFNNYKDYLDISLNGQLAFSYDFKVDDLRYAFLLSSSSNDNTIDKEVQGIRVQLKGNERIVDIQHAFLKLKRGFIDYKGYYSLDDLIPIGRLDFRSAKILNFKDINGHLDFSKKKEVFWVKSDNFRIGKLKVQDLKLQTRFLQDSVYVDYLLNFANNDSKILLKGNFDKENFRLNLRIKEFPLLFLGDVLPESAVTKFIPEHLLSGKYLNVTSDFYLNTADYAKGKLNNLDFSISSKLDEFNLMLNASGNKNIYKVTHFNYRSGDYNIESSFLIQLFDDRFKINTNFNYLDRKYPLYFELNFKDKYVSLEFSPKARASLNYASSVIVYFLSVNDFRFYNRYSDVLLNINSYGNYDRNNNELSVTINQFRLDKISENSAYNFNFSFEGSYKDKEVSLSNIRFINRLSNLQGQGYFNLKDKLSGDLNLFSSLNSERYFFGVNSNEDGHYFLGRFQGLDFDNFKLLSILNGKVNGNFILNFKDNDLFNYSLSAYLETDGLSLVGVPTKLSLNLGLVDNNLNIYNIKANQGKRQIIAGSFRYDIKNSIGVSNLNINSDLFSSRVNASFQKFENKFEEEIGILKSETDGEIAFRDIKYKDKNLSNLTIEFNDNLERMIIASVEYDLLSVLYEYDDGNFHMELNDYVPLSFDASGKIFRNKITGNIQNIKFDSKLITEDILKSNMLFNIDEHFIVYDVNLVGELGIDGDLYNPNLNGKLNMLNGSISTEYLRSSKQYGKSRVLELLNVPILVQDNKVIFGNKFNLDYYSDANVSARMNLNFLSDTVVDYYKVDIDISGGTGVPVKFDKVVINFVGNVSGNFFIEGNSEEIMFKGNLNTSNSSVYLLENSIVDFLINPFKKSKRFKVGDANSKNFDIVTDLEINFDSNVAFHWPDNKISFLNATIARGNRLIIKSDTKTDDFILKGDVNIGSGSFNYNNKKFMFKGGSYISFNENKSKFDPWVKIEATNTIKDGNDKLFVTMSMDSPLSLWNLRFISYPPRTEQEIKYLLSSSIIGGDRGLQSAGTNTAEMALGLASNILVDLVVQPIEDYMRSVLKLDLLSIKTDILRNAIVILGSPTFASVLDNTTVEVGKYIVDGVFAKAGFGFLKEQVTPLSQNLNFSFNFGIELDSPFFFIDYSFDYDFMKSSIQGIGNKISISWKFTY</sequence>
<gene>
    <name evidence="1" type="ORF">CR532_04180</name>
</gene>
<dbReference type="EMBL" id="CP025785">
    <property type="protein sequence ID" value="AWG43142.1"/>
    <property type="molecule type" value="Genomic_DNA"/>
</dbReference>
<accession>A0A2S1LXZ1</accession>
<reference evidence="1 2" key="1">
    <citation type="submission" date="2018-01" db="EMBL/GenBank/DDBJ databases">
        <title>Genome sequence of Borrelia tachyglossi.</title>
        <authorList>
            <person name="Gofton A.W."/>
        </authorList>
    </citation>
    <scope>NUCLEOTIDE SEQUENCE [LARGE SCALE GENOMIC DNA]</scope>
    <source>
        <strain evidence="1 2">Bc-F10-1268</strain>
    </source>
</reference>
<protein>
    <recommendedName>
        <fullName evidence="3">Translocation/assembly module TamB</fullName>
    </recommendedName>
</protein>
<keyword evidence="2" id="KW-1185">Reference proteome</keyword>
<name>A0A2S1LXZ1_9SPIR</name>
<proteinExistence type="predicted"/>